<evidence type="ECO:0000313" key="2">
    <source>
        <dbReference type="Proteomes" id="UP000308230"/>
    </source>
</evidence>
<keyword evidence="2" id="KW-1185">Reference proteome</keyword>
<dbReference type="InterPro" id="IPR024992">
    <property type="entry name" value="DUF3891"/>
</dbReference>
<comment type="caution">
    <text evidence="1">The sequence shown here is derived from an EMBL/GenBank/DDBJ whole genome shotgun (WGS) entry which is preliminary data.</text>
</comment>
<dbReference type="AlphaFoldDB" id="A0A5R9FBH9"/>
<reference evidence="1 2" key="1">
    <citation type="submission" date="2019-04" db="EMBL/GenBank/DDBJ databases">
        <title>Bacillus caeni sp. nov., a bacterium isolated from mangrove sediment.</title>
        <authorList>
            <person name="Huang H."/>
            <person name="Mo K."/>
            <person name="Hu Y."/>
        </authorList>
    </citation>
    <scope>NUCLEOTIDE SEQUENCE [LARGE SCALE GENOMIC DNA]</scope>
    <source>
        <strain evidence="1 2">HB172195</strain>
    </source>
</reference>
<dbReference type="Pfam" id="PF13030">
    <property type="entry name" value="DUF3891"/>
    <property type="match status" value="1"/>
</dbReference>
<accession>A0A5R9FBH9</accession>
<dbReference type="Proteomes" id="UP000308230">
    <property type="component" value="Unassembled WGS sequence"/>
</dbReference>
<dbReference type="OrthoDB" id="190426at2"/>
<dbReference type="EMBL" id="SWLG01000005">
    <property type="protein sequence ID" value="TLS37894.1"/>
    <property type="molecule type" value="Genomic_DNA"/>
</dbReference>
<protein>
    <submittedName>
        <fullName evidence="1">DUF3891 family protein</fullName>
    </submittedName>
</protein>
<evidence type="ECO:0000313" key="1">
    <source>
        <dbReference type="EMBL" id="TLS37894.1"/>
    </source>
</evidence>
<dbReference type="RefSeq" id="WP_138125413.1">
    <property type="nucleotide sequence ID" value="NZ_SWLG01000005.1"/>
</dbReference>
<organism evidence="1 2">
    <name type="scientific">Exobacillus caeni</name>
    <dbReference type="NCBI Taxonomy" id="2574798"/>
    <lineage>
        <taxon>Bacteria</taxon>
        <taxon>Bacillati</taxon>
        <taxon>Bacillota</taxon>
        <taxon>Bacilli</taxon>
        <taxon>Bacillales</taxon>
        <taxon>Guptibacillaceae</taxon>
        <taxon>Exobacillus</taxon>
    </lineage>
</organism>
<sequence>MIVYEREDDFVMTKQHDHALLSGEIAADWDSKWFLAPSERKSVEYGIKQHDRGWIGLDDIPFWNDKHHAPYSFMDFPLLPKLTFYKKGIDEVQEEDVYAALLCSMHYISFFNGVKNKHAIEFVKEEKKRQSWIKSNLQINSLKEDFLTFHFQLLQFCDDLSLYICFQEPGVGKKDELTWYKDGFPQSFFFLKNNERIKATWLNESKIRLDPFPLQQEITVSVPLRVVPKEKIKEMGIAAAFSQTPIQTRTVLLSASEQ</sequence>
<name>A0A5R9FBH9_9BACL</name>
<proteinExistence type="predicted"/>
<gene>
    <name evidence="1" type="ORF">FCL54_08735</name>
</gene>